<name>A0A1C6RT28_9ACTN</name>
<feature type="compositionally biased region" description="Basic and acidic residues" evidence="3">
    <location>
        <begin position="349"/>
        <end position="358"/>
    </location>
</feature>
<keyword evidence="1 5" id="KW-0489">Methyltransferase</keyword>
<dbReference type="InterPro" id="IPR002941">
    <property type="entry name" value="DNA_methylase_N4/N6"/>
</dbReference>
<protein>
    <submittedName>
        <fullName evidence="5">DNA methylase</fullName>
    </submittedName>
</protein>
<evidence type="ECO:0000313" key="5">
    <source>
        <dbReference type="EMBL" id="SCL20289.1"/>
    </source>
</evidence>
<feature type="compositionally biased region" description="Pro residues" evidence="3">
    <location>
        <begin position="359"/>
        <end position="370"/>
    </location>
</feature>
<reference evidence="6" key="1">
    <citation type="submission" date="2016-06" db="EMBL/GenBank/DDBJ databases">
        <authorList>
            <person name="Varghese N."/>
            <person name="Submissions Spin"/>
        </authorList>
    </citation>
    <scope>NUCLEOTIDE SEQUENCE [LARGE SCALE GENOMIC DNA]</scope>
    <source>
        <strain evidence="6">DSM 43817</strain>
    </source>
</reference>
<gene>
    <name evidence="5" type="ORF">GA0074692_0831</name>
</gene>
<dbReference type="EMBL" id="FMHW01000002">
    <property type="protein sequence ID" value="SCL20289.1"/>
    <property type="molecule type" value="Genomic_DNA"/>
</dbReference>
<evidence type="ECO:0000256" key="2">
    <source>
        <dbReference type="ARBA" id="ARBA00022679"/>
    </source>
</evidence>
<dbReference type="Proteomes" id="UP000198959">
    <property type="component" value="Unassembled WGS sequence"/>
</dbReference>
<evidence type="ECO:0000313" key="6">
    <source>
        <dbReference type="Proteomes" id="UP000198959"/>
    </source>
</evidence>
<sequence>MTAHPFATARVADASNDSPTDPGDAATAMNTWRPLLRPGEFLLVELIAGQPQPGEFSHRAAVTAGRHRPAFRNLLVFATTAPVRRTLVPAPRPLLHTAVPHGSAPPRPDAPALTALLAEGYLGPVWFTGQPPSRDLLRGRTHPVSMNHPGKMLPTIPRYAVRTCTNAGDMALDPVAGIGTTVTEAMRLSPHSVGVDYEPEPVAHTADNVRHTTQAGASGPGQIYRGDSMALLSLFPVTSHGQVALVVTPSPYGPSSGPQWLVQHEGALILEAPTPPGPGPAGARNQPVTDPDRGKAARQHWPQTPPRPANAQPGDGLDSSGPQRVDRRPQPAHPTTTRRSNNAKGPRSQPDRALERTPDPCPPYPLPAPGSTPSDATSRWRPAGRAAPRPQPGSPDTGGRQ</sequence>
<feature type="domain" description="DNA methylase N-4/N-6" evidence="4">
    <location>
        <begin position="140"/>
        <end position="202"/>
    </location>
</feature>
<organism evidence="5 6">
    <name type="scientific">Micromonospora pallida</name>
    <dbReference type="NCBI Taxonomy" id="145854"/>
    <lineage>
        <taxon>Bacteria</taxon>
        <taxon>Bacillati</taxon>
        <taxon>Actinomycetota</taxon>
        <taxon>Actinomycetes</taxon>
        <taxon>Micromonosporales</taxon>
        <taxon>Micromonosporaceae</taxon>
        <taxon>Micromonospora</taxon>
    </lineage>
</organism>
<accession>A0A1C6RT28</accession>
<dbReference type="RefSeq" id="WP_342672824.1">
    <property type="nucleotide sequence ID" value="NZ_FMHW01000002.1"/>
</dbReference>
<dbReference type="SUPFAM" id="SSF53335">
    <property type="entry name" value="S-adenosyl-L-methionine-dependent methyltransferases"/>
    <property type="match status" value="1"/>
</dbReference>
<dbReference type="STRING" id="145854.GA0074692_0831"/>
<dbReference type="InterPro" id="IPR029063">
    <property type="entry name" value="SAM-dependent_MTases_sf"/>
</dbReference>
<feature type="compositionally biased region" description="Polar residues" evidence="3">
    <location>
        <begin position="333"/>
        <end position="343"/>
    </location>
</feature>
<feature type="region of interest" description="Disordered" evidence="3">
    <location>
        <begin position="1"/>
        <end position="28"/>
    </location>
</feature>
<dbReference type="GO" id="GO:0008170">
    <property type="term" value="F:N-methyltransferase activity"/>
    <property type="evidence" value="ECO:0007669"/>
    <property type="project" value="InterPro"/>
</dbReference>
<evidence type="ECO:0000256" key="1">
    <source>
        <dbReference type="ARBA" id="ARBA00022603"/>
    </source>
</evidence>
<proteinExistence type="predicted"/>
<dbReference type="GO" id="GO:0003677">
    <property type="term" value="F:DNA binding"/>
    <property type="evidence" value="ECO:0007669"/>
    <property type="project" value="InterPro"/>
</dbReference>
<dbReference type="Gene3D" id="3.40.50.150">
    <property type="entry name" value="Vaccinia Virus protein VP39"/>
    <property type="match status" value="1"/>
</dbReference>
<dbReference type="Pfam" id="PF01555">
    <property type="entry name" value="N6_N4_Mtase"/>
    <property type="match status" value="1"/>
</dbReference>
<feature type="region of interest" description="Disordered" evidence="3">
    <location>
        <begin position="270"/>
        <end position="401"/>
    </location>
</feature>
<keyword evidence="6" id="KW-1185">Reference proteome</keyword>
<evidence type="ECO:0000256" key="3">
    <source>
        <dbReference type="SAM" id="MobiDB-lite"/>
    </source>
</evidence>
<keyword evidence="2" id="KW-0808">Transferase</keyword>
<dbReference type="GO" id="GO:0032259">
    <property type="term" value="P:methylation"/>
    <property type="evidence" value="ECO:0007669"/>
    <property type="project" value="UniProtKB-KW"/>
</dbReference>
<evidence type="ECO:0000259" key="4">
    <source>
        <dbReference type="Pfam" id="PF01555"/>
    </source>
</evidence>
<dbReference type="AlphaFoldDB" id="A0A1C6RT28"/>